<name>B6QF38_TALMQ</name>
<feature type="compositionally biased region" description="Low complexity" evidence="1">
    <location>
        <begin position="412"/>
        <end position="423"/>
    </location>
</feature>
<proteinExistence type="predicted"/>
<evidence type="ECO:0000256" key="1">
    <source>
        <dbReference type="SAM" id="MobiDB-lite"/>
    </source>
</evidence>
<feature type="region of interest" description="Disordered" evidence="1">
    <location>
        <begin position="269"/>
        <end position="357"/>
    </location>
</feature>
<feature type="compositionally biased region" description="Polar residues" evidence="1">
    <location>
        <begin position="428"/>
        <end position="452"/>
    </location>
</feature>
<dbReference type="HOGENOM" id="CLU_511087_0_0_1"/>
<feature type="compositionally biased region" description="Polar residues" evidence="1">
    <location>
        <begin position="236"/>
        <end position="245"/>
    </location>
</feature>
<dbReference type="PhylomeDB" id="B6QF38"/>
<feature type="compositionally biased region" description="Polar residues" evidence="1">
    <location>
        <begin position="348"/>
        <end position="357"/>
    </location>
</feature>
<feature type="region of interest" description="Disordered" evidence="1">
    <location>
        <begin position="30"/>
        <end position="61"/>
    </location>
</feature>
<reference evidence="3" key="1">
    <citation type="journal article" date="2015" name="Genome Announc.">
        <title>Genome sequence of the AIDS-associated pathogen Penicillium marneffei (ATCC18224) and its near taxonomic relative Talaromyces stipitatus (ATCC10500).</title>
        <authorList>
            <person name="Nierman W.C."/>
            <person name="Fedorova-Abrams N.D."/>
            <person name="Andrianopoulos A."/>
        </authorList>
    </citation>
    <scope>NUCLEOTIDE SEQUENCE [LARGE SCALE GENOMIC DNA]</scope>
    <source>
        <strain evidence="3">ATCC 18224 / CBS 334.59 / QM 7333</strain>
    </source>
</reference>
<evidence type="ECO:0000313" key="3">
    <source>
        <dbReference type="Proteomes" id="UP000001294"/>
    </source>
</evidence>
<dbReference type="Proteomes" id="UP000001294">
    <property type="component" value="Unassembled WGS sequence"/>
</dbReference>
<feature type="compositionally biased region" description="Polar residues" evidence="1">
    <location>
        <begin position="278"/>
        <end position="308"/>
    </location>
</feature>
<organism evidence="2 3">
    <name type="scientific">Talaromyces marneffei (strain ATCC 18224 / CBS 334.59 / QM 7333)</name>
    <name type="common">Penicillium marneffei</name>
    <dbReference type="NCBI Taxonomy" id="441960"/>
    <lineage>
        <taxon>Eukaryota</taxon>
        <taxon>Fungi</taxon>
        <taxon>Dikarya</taxon>
        <taxon>Ascomycota</taxon>
        <taxon>Pezizomycotina</taxon>
        <taxon>Eurotiomycetes</taxon>
        <taxon>Eurotiomycetidae</taxon>
        <taxon>Eurotiales</taxon>
        <taxon>Trichocomaceae</taxon>
        <taxon>Talaromyces</taxon>
        <taxon>Talaromyces sect. Talaromyces</taxon>
    </lineage>
</organism>
<keyword evidence="3" id="KW-1185">Reference proteome</keyword>
<sequence>MEAPMATEMVVKPDQNEILQMHSMPPWKCYESEEEDVSETSSQSVFSHTEGDITNESDADESINEVEYVDAEMLAPTVYHHVSSDDSSSLYSNRLSIITAKRSSAATCVPAHHGQDASITDDNEDVSPVTEYMTPPVSPIYLSAVCYVPDGSESSSRDESSADAEDNEDEVHEVSEARQVFFTTPASRPNIVIIQSPTTEAILTARMGDPVLPQQSSEQNKQEAPPANLRKRPSNKRSSSASGMTTPADRSKRYSAMFYRDFTRNGEVTYADSRNHTRAQSSQSPARNSSRPRVVSRQDSIISNATDSSEVRQSRPRRIPSQRSSSRNSRHAPDHESPRNYSRPRPIRSSSVASDMTAGSSTSWKRVHAHNWSSSSIQYPSSSSSIVDGASSSSSSYSTPPGESESKPTPHPLSITTTPTSPTADSLDFQQMKFNQQQSLQSAITSHSSNSDIDWPPVQYGRSSTNSNKKTFPYSHPRNLSLSLTTVLATASVENLTDFTSARSRRGSVATTTPTTTTITITRTRKSSISAVMSAAVSSGKSSSHSTNTMKLLMGGFRGLGKQRNIRQS</sequence>
<gene>
    <name evidence="2" type="ORF">PMAA_080880</name>
</gene>
<accession>B6QF38</accession>
<evidence type="ECO:0000313" key="2">
    <source>
        <dbReference type="EMBL" id="EEA24073.1"/>
    </source>
</evidence>
<protein>
    <submittedName>
        <fullName evidence="2">Uncharacterized protein</fullName>
    </submittedName>
</protein>
<feature type="region of interest" description="Disordered" evidence="1">
    <location>
        <begin position="149"/>
        <end position="173"/>
    </location>
</feature>
<dbReference type="EMBL" id="DS995901">
    <property type="protein sequence ID" value="EEA24073.1"/>
    <property type="molecule type" value="Genomic_DNA"/>
</dbReference>
<dbReference type="OrthoDB" id="4227338at2759"/>
<feature type="compositionally biased region" description="Low complexity" evidence="1">
    <location>
        <begin position="375"/>
        <end position="403"/>
    </location>
</feature>
<feature type="region of interest" description="Disordered" evidence="1">
    <location>
        <begin position="211"/>
        <end position="252"/>
    </location>
</feature>
<feature type="region of interest" description="Disordered" evidence="1">
    <location>
        <begin position="375"/>
        <end position="472"/>
    </location>
</feature>
<feature type="compositionally biased region" description="Acidic residues" evidence="1">
    <location>
        <begin position="161"/>
        <end position="171"/>
    </location>
</feature>
<dbReference type="VEuPathDB" id="FungiDB:PMAA_080880"/>
<dbReference type="AlphaFoldDB" id="B6QF38"/>
<feature type="compositionally biased region" description="Polar residues" evidence="1">
    <location>
        <begin position="461"/>
        <end position="470"/>
    </location>
</feature>